<accession>A0ABR2YVT7</accession>
<dbReference type="Gene3D" id="3.40.1280.10">
    <property type="match status" value="1"/>
</dbReference>
<evidence type="ECO:0000256" key="1">
    <source>
        <dbReference type="ARBA" id="ARBA00022603"/>
    </source>
</evidence>
<dbReference type="EMBL" id="JALJOT010000004">
    <property type="protein sequence ID" value="KAK9915870.1"/>
    <property type="molecule type" value="Genomic_DNA"/>
</dbReference>
<keyword evidence="6" id="KW-1185">Reference proteome</keyword>
<dbReference type="InterPro" id="IPR029026">
    <property type="entry name" value="tRNA_m1G_MTases_N"/>
</dbReference>
<dbReference type="Pfam" id="PF00588">
    <property type="entry name" value="SpoU_methylase"/>
    <property type="match status" value="1"/>
</dbReference>
<dbReference type="InterPro" id="IPR045330">
    <property type="entry name" value="TRM3/TARBP1"/>
</dbReference>
<dbReference type="Proteomes" id="UP001491310">
    <property type="component" value="Unassembled WGS sequence"/>
</dbReference>
<name>A0ABR2YVT7_9CHLO</name>
<evidence type="ECO:0000259" key="4">
    <source>
        <dbReference type="Pfam" id="PF00588"/>
    </source>
</evidence>
<protein>
    <recommendedName>
        <fullName evidence="4">tRNA/rRNA methyltransferase SpoU type domain-containing protein</fullName>
    </recommendedName>
</protein>
<proteinExistence type="predicted"/>
<comment type="caution">
    <text evidence="5">The sequence shown here is derived from an EMBL/GenBank/DDBJ whole genome shotgun (WGS) entry which is preliminary data.</text>
</comment>
<keyword evidence="2" id="KW-0808">Transferase</keyword>
<dbReference type="SUPFAM" id="SSF75217">
    <property type="entry name" value="alpha/beta knot"/>
    <property type="match status" value="1"/>
</dbReference>
<dbReference type="InterPro" id="IPR044748">
    <property type="entry name" value="Trm3/TARBP1_C"/>
</dbReference>
<evidence type="ECO:0000313" key="5">
    <source>
        <dbReference type="EMBL" id="KAK9915870.1"/>
    </source>
</evidence>
<feature type="domain" description="tRNA/rRNA methyltransferase SpoU type" evidence="4">
    <location>
        <begin position="1339"/>
        <end position="1481"/>
    </location>
</feature>
<keyword evidence="1" id="KW-0489">Methyltransferase</keyword>
<sequence length="1499" mass="162293">MPGSLSSLLTKLEAAVPPEEPTAQVRKAIGTLEHLPLPALCQLAAALVGGQLQQLALSAVWQRCRMLVVEQVGQHLDLVLSILVQHASVLLPVTHEVEARQEQDTAVDIRTDEDFWTVVRRALASTEPADDKRGVYLLRAALPSAALREAPWSIFLSLYELLDEYPLHLIEGLWKEQIGKLHPSSTGCAHQNGNQRQENTVLTPPPELKFDWASLLWRHGFTHPNPQVQRMVLQSFLDRDWSPVRVGLMPAAFLADCVLRTATQPIMLLKGDGDALMQQTERLVSHYMASASSEEQRSLLDVLMESQTVQSLPRATRKAMISCLAAAAKVAAPIDDTGWFTRSIAKLKTVVSTFHFYGNHNLTADLCQGVVSTAFALGRPPHILLSSVVPLLQELPKDAVTAGGRLHQPVRDWLLGSGEEIHATWYLNGLKDALEEFFADHANANEAQSAVTAEELAAWSSAAERWARLMMIGADAEGALKEQLLEALEDQTQQLYRRPYLRRGTAERTLILLNALFEVGAVSESWLPARLARLTEAVAEELSAYAAASLQFFWTPVESPKAASQGLTPFQWSSAASSSLPAEVQASVARAKLAIKCTQLATLCVLRCAAPTGALTESAAHAVDALQRSAFKFVQCFALTPLPLPGGRRMSEEGKLPKHITDGYMQLHAQALSCMAEACSGLAATCEALYSLGRAFAGTPNLEAVVQALLRHPLAAVASEAATEHLGAETKTERWRAIEGIMCLASRLTAGSRSFAGTTRVRMLAETLQALDATHDDTLITLLHCLRLALADVIRTPVLLPAAEAALGLQTASGGAEGERLSTVVGATTRGAWAAVLECRHNARRPAVVTALLDAVLQPSLFDCAAENTAYRLAVHEEGGPLQRFLDELFGAFIKSPQTMAIAAVHLCGLWVQHPGVALLYLGFWERLLLYGSTDSATLKASELSSEADFFQEPGNLCIDADVQEAYAGTDMAARVTAVVALHQLASQPQPQPQSWFGSIAAPETTDAERVGRALWRRLLERAAPGGDLGQPGHYVTGSSVHRSRVRAWQALAVLSKFAPADEIQNTFRTIWSSVQVDNIPSVRQYQEAILVELLLRHPELVEEYLLPVLATYEHRWEGLASAVLMSAQVILHAPKAVRERLLQPVLTTLFPWTLHHHHSLRTSAQLVVQELLERFPESCGAPQSAQLAAVQRFLAVNADLKRLRRSIGAGIAAFDPTTATSPRGVFCVGVQMVGRPEDGPGIEGAPLALLERVTTFLSQERAKLRTELTAAKSGPQEAEQQASDRQRKAHPGEKGGDRSVASTGAAGRSMIAANAVLGEQSISGTLAADAGGSQRQGIIVVASLLDKAPNLAGLARTCEVFQAAALVMADLRVLKDQAFLGVAMTAQQWVPLLQVAQRDLLPWLTNKCAQGYRVIGLEQTVESQALPAFEFPERSVLVLGREGTGIPANLLHALDCCVEIPQLGLIRSLNVHVSGALAVYEYTRQQQRWKAAEAAAVD</sequence>
<evidence type="ECO:0000256" key="2">
    <source>
        <dbReference type="ARBA" id="ARBA00022679"/>
    </source>
</evidence>
<organism evidence="5 6">
    <name type="scientific">Coccomyxa subellipsoidea</name>
    <dbReference type="NCBI Taxonomy" id="248742"/>
    <lineage>
        <taxon>Eukaryota</taxon>
        <taxon>Viridiplantae</taxon>
        <taxon>Chlorophyta</taxon>
        <taxon>core chlorophytes</taxon>
        <taxon>Trebouxiophyceae</taxon>
        <taxon>Trebouxiophyceae incertae sedis</taxon>
        <taxon>Coccomyxaceae</taxon>
        <taxon>Coccomyxa</taxon>
    </lineage>
</organism>
<dbReference type="CDD" id="cd18091">
    <property type="entry name" value="SpoU-like_TRM3-like"/>
    <property type="match status" value="1"/>
</dbReference>
<feature type="compositionally biased region" description="Basic and acidic residues" evidence="3">
    <location>
        <begin position="1283"/>
        <end position="1298"/>
    </location>
</feature>
<reference evidence="5 6" key="1">
    <citation type="journal article" date="2024" name="Nat. Commun.">
        <title>Phylogenomics reveals the evolutionary origins of lichenization in chlorophyte algae.</title>
        <authorList>
            <person name="Puginier C."/>
            <person name="Libourel C."/>
            <person name="Otte J."/>
            <person name="Skaloud P."/>
            <person name="Haon M."/>
            <person name="Grisel S."/>
            <person name="Petersen M."/>
            <person name="Berrin J.G."/>
            <person name="Delaux P.M."/>
            <person name="Dal Grande F."/>
            <person name="Keller J."/>
        </authorList>
    </citation>
    <scope>NUCLEOTIDE SEQUENCE [LARGE SCALE GENOMIC DNA]</scope>
    <source>
        <strain evidence="5 6">SAG 216-7</strain>
    </source>
</reference>
<dbReference type="InterPro" id="IPR001537">
    <property type="entry name" value="SpoU_MeTrfase"/>
</dbReference>
<gene>
    <name evidence="5" type="ORF">WJX75_005497</name>
</gene>
<evidence type="ECO:0000313" key="6">
    <source>
        <dbReference type="Proteomes" id="UP001491310"/>
    </source>
</evidence>
<dbReference type="InterPro" id="IPR029028">
    <property type="entry name" value="Alpha/beta_knot_MTases"/>
</dbReference>
<evidence type="ECO:0000256" key="3">
    <source>
        <dbReference type="SAM" id="MobiDB-lite"/>
    </source>
</evidence>
<dbReference type="PANTHER" id="PTHR12029:SF11">
    <property type="entry name" value="METHYLTRANSFERASE TARBP1-RELATED"/>
    <property type="match status" value="1"/>
</dbReference>
<feature type="region of interest" description="Disordered" evidence="3">
    <location>
        <begin position="1268"/>
        <end position="1303"/>
    </location>
</feature>
<dbReference type="PANTHER" id="PTHR12029">
    <property type="entry name" value="RNA METHYLTRANSFERASE"/>
    <property type="match status" value="1"/>
</dbReference>